<feature type="transmembrane region" description="Helical" evidence="9">
    <location>
        <begin position="207"/>
        <end position="231"/>
    </location>
</feature>
<keyword evidence="9" id="KW-0472">Membrane</keyword>
<dbReference type="GO" id="GO:0016301">
    <property type="term" value="F:kinase activity"/>
    <property type="evidence" value="ECO:0007669"/>
    <property type="project" value="UniProtKB-KW"/>
</dbReference>
<evidence type="ECO:0000256" key="4">
    <source>
        <dbReference type="ARBA" id="ARBA00022679"/>
    </source>
</evidence>
<evidence type="ECO:0000256" key="2">
    <source>
        <dbReference type="ARBA" id="ARBA00012438"/>
    </source>
</evidence>
<keyword evidence="9" id="KW-0812">Transmembrane</keyword>
<keyword evidence="5" id="KW-0547">Nucleotide-binding</keyword>
<keyword evidence="9" id="KW-1133">Transmembrane helix</keyword>
<evidence type="ECO:0000256" key="8">
    <source>
        <dbReference type="ARBA" id="ARBA00023012"/>
    </source>
</evidence>
<evidence type="ECO:0000256" key="3">
    <source>
        <dbReference type="ARBA" id="ARBA00022553"/>
    </source>
</evidence>
<accession>A0ABV1KL65</accession>
<dbReference type="EC" id="2.7.13.3" evidence="2"/>
<protein>
    <recommendedName>
        <fullName evidence="2">histidine kinase</fullName>
        <ecNumber evidence="2">2.7.13.3</ecNumber>
    </recommendedName>
</protein>
<evidence type="ECO:0000256" key="7">
    <source>
        <dbReference type="ARBA" id="ARBA00022840"/>
    </source>
</evidence>
<dbReference type="InterPro" id="IPR011712">
    <property type="entry name" value="Sig_transdc_His_kin_sub3_dim/P"/>
</dbReference>
<feature type="transmembrane region" description="Helical" evidence="9">
    <location>
        <begin position="243"/>
        <end position="263"/>
    </location>
</feature>
<keyword evidence="7" id="KW-0067">ATP-binding</keyword>
<comment type="caution">
    <text evidence="11">The sequence shown here is derived from an EMBL/GenBank/DDBJ whole genome shotgun (WGS) entry which is preliminary data.</text>
</comment>
<evidence type="ECO:0000313" key="12">
    <source>
        <dbReference type="Proteomes" id="UP001493487"/>
    </source>
</evidence>
<dbReference type="Proteomes" id="UP001493487">
    <property type="component" value="Unassembled WGS sequence"/>
</dbReference>
<feature type="transmembrane region" description="Helical" evidence="9">
    <location>
        <begin position="331"/>
        <end position="353"/>
    </location>
</feature>
<gene>
    <name evidence="11" type="ORF">QJS35_00550</name>
</gene>
<feature type="transmembrane region" description="Helical" evidence="9">
    <location>
        <begin position="182"/>
        <end position="200"/>
    </location>
</feature>
<feature type="transmembrane region" description="Helical" evidence="9">
    <location>
        <begin position="300"/>
        <end position="319"/>
    </location>
</feature>
<feature type="domain" description="Signal transduction histidine kinase subgroup 3 dimerisation and phosphoacceptor" evidence="10">
    <location>
        <begin position="458"/>
        <end position="523"/>
    </location>
</feature>
<reference evidence="11 12" key="1">
    <citation type="journal article" date="2023" name="Genome Announc.">
        <title>Pan-Genome Analyses of the Genus Cohnella and Proposal of the Novel Species Cohnella silvisoli sp. nov., Isolated from Forest Soil.</title>
        <authorList>
            <person name="Wang C."/>
            <person name="Mao L."/>
            <person name="Bao G."/>
            <person name="Zhu H."/>
        </authorList>
    </citation>
    <scope>NUCLEOTIDE SEQUENCE [LARGE SCALE GENOMIC DNA]</scope>
    <source>
        <strain evidence="11 12">NL03-T5-1</strain>
    </source>
</reference>
<proteinExistence type="predicted"/>
<dbReference type="SUPFAM" id="SSF55874">
    <property type="entry name" value="ATPase domain of HSP90 chaperone/DNA topoisomerase II/histidine kinase"/>
    <property type="match status" value="1"/>
</dbReference>
<evidence type="ECO:0000259" key="10">
    <source>
        <dbReference type="Pfam" id="PF07730"/>
    </source>
</evidence>
<keyword evidence="3" id="KW-0597">Phosphoprotein</keyword>
<keyword evidence="6 11" id="KW-0418">Kinase</keyword>
<evidence type="ECO:0000256" key="9">
    <source>
        <dbReference type="SAM" id="Phobius"/>
    </source>
</evidence>
<keyword evidence="8" id="KW-0902">Two-component regulatory system</keyword>
<evidence type="ECO:0000256" key="1">
    <source>
        <dbReference type="ARBA" id="ARBA00000085"/>
    </source>
</evidence>
<dbReference type="PANTHER" id="PTHR24421">
    <property type="entry name" value="NITRATE/NITRITE SENSOR PROTEIN NARX-RELATED"/>
    <property type="match status" value="1"/>
</dbReference>
<dbReference type="Gene3D" id="1.20.5.1930">
    <property type="match status" value="1"/>
</dbReference>
<feature type="transmembrane region" description="Helical" evidence="9">
    <location>
        <begin position="365"/>
        <end position="390"/>
    </location>
</feature>
<evidence type="ECO:0000313" key="11">
    <source>
        <dbReference type="EMBL" id="MEQ4480873.1"/>
    </source>
</evidence>
<organism evidence="11 12">
    <name type="scientific">Cohnella silvisoli</name>
    <dbReference type="NCBI Taxonomy" id="2873699"/>
    <lineage>
        <taxon>Bacteria</taxon>
        <taxon>Bacillati</taxon>
        <taxon>Bacillota</taxon>
        <taxon>Bacilli</taxon>
        <taxon>Bacillales</taxon>
        <taxon>Paenibacillaceae</taxon>
        <taxon>Cohnella</taxon>
    </lineage>
</organism>
<evidence type="ECO:0000256" key="5">
    <source>
        <dbReference type="ARBA" id="ARBA00022741"/>
    </source>
</evidence>
<keyword evidence="4" id="KW-0808">Transferase</keyword>
<dbReference type="Gene3D" id="3.30.565.10">
    <property type="entry name" value="Histidine kinase-like ATPase, C-terminal domain"/>
    <property type="match status" value="1"/>
</dbReference>
<name>A0ABV1KL65_9BACL</name>
<comment type="catalytic activity">
    <reaction evidence="1">
        <text>ATP + protein L-histidine = ADP + protein N-phospho-L-histidine.</text>
        <dbReference type="EC" id="2.7.13.3"/>
    </reaction>
</comment>
<dbReference type="InterPro" id="IPR036890">
    <property type="entry name" value="HATPase_C_sf"/>
</dbReference>
<dbReference type="RefSeq" id="WP_232183140.1">
    <property type="nucleotide sequence ID" value="NZ_JAIOAP010000001.1"/>
</dbReference>
<dbReference type="InterPro" id="IPR050482">
    <property type="entry name" value="Sensor_HK_TwoCompSys"/>
</dbReference>
<keyword evidence="12" id="KW-1185">Reference proteome</keyword>
<dbReference type="PANTHER" id="PTHR24421:SF10">
    <property type="entry name" value="NITRATE_NITRITE SENSOR PROTEIN NARQ"/>
    <property type="match status" value="1"/>
</dbReference>
<dbReference type="PROSITE" id="PS51257">
    <property type="entry name" value="PROKAR_LIPOPROTEIN"/>
    <property type="match status" value="1"/>
</dbReference>
<dbReference type="EMBL" id="JASKHM010000001">
    <property type="protein sequence ID" value="MEQ4480873.1"/>
    <property type="molecule type" value="Genomic_DNA"/>
</dbReference>
<feature type="transmembrane region" description="Helical" evidence="9">
    <location>
        <begin position="275"/>
        <end position="294"/>
    </location>
</feature>
<sequence>MKRSTTSLLVWLFACAIILGLFLPSFFIKRNDYLGGQRSPLAALLKNWEVYYGQNPVAGDTWKTFGEAEWKKMSHYEGTLWVRRTLPELHWENPYLYLGGMNRFEAYLDGKSVYRFHMEPGLVWNHFLVKLHPIRINPEDHGKELTLRMKWDRLPFTASFWVFAGDPDQMLNLMLQSDLPRYIYSVLYLTVGLVGIALLARRKERLYVWFTLLALSAGLGLLLQCISLQWFVKVEALYYWKDLLLPFGVYAFTGLYGEVLGASRRHLVQITKNTLFLYTIATLCAGIWSPTWYWKMFSDVLPFLAIAAMGVVTYALVRYRKDTQGQNERKWLLRGYVILVVCGLVHIISIYFYNPLLRIFSLWPYINALIANVLPNGLLLFMLCMVMVLINRVGRVYRESERNANELMVKNSELEQFHRNLEQLVDIRTKELEEASLSLSVTLREKAETLAEVSVLEERNRIAHEMHDVVGHTLTAAIVQLEAGKKLAAREGNLPMDKLETVSALVRKGLDDIRKTVRLLKTDNTPVKLESALQELIRDTIESMEVAIEANIEIPSGLGRLTEQVIYHALQEGLTNGIRHARCSLFRYTLRPNGDHLEFKLWNDGAPYGYSKPGFGLTTMMERVHLLGGTISVGSGKGDGGFPVGCELTITLPLQLSLPSAP</sequence>
<dbReference type="Pfam" id="PF07730">
    <property type="entry name" value="HisKA_3"/>
    <property type="match status" value="1"/>
</dbReference>
<evidence type="ECO:0000256" key="6">
    <source>
        <dbReference type="ARBA" id="ARBA00022777"/>
    </source>
</evidence>
<dbReference type="CDD" id="cd16917">
    <property type="entry name" value="HATPase_UhpB-NarQ-NarX-like"/>
    <property type="match status" value="1"/>
</dbReference>